<comment type="caution">
    <text evidence="6">The sequence shown here is derived from an EMBL/GenBank/DDBJ whole genome shotgun (WGS) entry which is preliminary data.</text>
</comment>
<dbReference type="AlphaFoldDB" id="A0A401KUQ1"/>
<dbReference type="InterPro" id="IPR011990">
    <property type="entry name" value="TPR-like_helical_dom_sf"/>
</dbReference>
<dbReference type="Pfam" id="PF17100">
    <property type="entry name" value="NACHT_N"/>
    <property type="match status" value="2"/>
</dbReference>
<dbReference type="InterPro" id="IPR056884">
    <property type="entry name" value="NPHP3-like_N"/>
</dbReference>
<keyword evidence="7" id="KW-1185">Reference proteome</keyword>
<evidence type="ECO:0000259" key="3">
    <source>
        <dbReference type="Pfam" id="PF17100"/>
    </source>
</evidence>
<feature type="compositionally biased region" description="Polar residues" evidence="2">
    <location>
        <begin position="28"/>
        <end position="46"/>
    </location>
</feature>
<dbReference type="Pfam" id="PF24883">
    <property type="entry name" value="NPHP3_N"/>
    <property type="match status" value="1"/>
</dbReference>
<dbReference type="InterPro" id="IPR031359">
    <property type="entry name" value="NACHT_N"/>
</dbReference>
<dbReference type="SUPFAM" id="SSF52540">
    <property type="entry name" value="P-loop containing nucleoside triphosphate hydrolases"/>
    <property type="match status" value="1"/>
</dbReference>
<name>A0A401KUQ1_ASPAW</name>
<dbReference type="Gene3D" id="3.40.50.300">
    <property type="entry name" value="P-loop containing nucleotide triphosphate hydrolases"/>
    <property type="match status" value="1"/>
</dbReference>
<dbReference type="Gene3D" id="1.25.40.10">
    <property type="entry name" value="Tetratricopeptide repeat domain"/>
    <property type="match status" value="1"/>
</dbReference>
<gene>
    <name evidence="6" type="ORF">AAWM_05919</name>
</gene>
<feature type="domain" description="NWD NACHT-NTPase N-terminal" evidence="3">
    <location>
        <begin position="236"/>
        <end position="334"/>
    </location>
</feature>
<dbReference type="PANTHER" id="PTHR10039">
    <property type="entry name" value="AMELOGENIN"/>
    <property type="match status" value="1"/>
</dbReference>
<protein>
    <submittedName>
        <fullName evidence="6">Vegetative incompatibility protein HET-E-1</fullName>
    </submittedName>
</protein>
<evidence type="ECO:0000256" key="1">
    <source>
        <dbReference type="ARBA" id="ARBA00022737"/>
    </source>
</evidence>
<proteinExistence type="predicted"/>
<feature type="domain" description="GPI inositol-deacylase winged helix" evidence="4">
    <location>
        <begin position="692"/>
        <end position="772"/>
    </location>
</feature>
<keyword evidence="1" id="KW-0677">Repeat</keyword>
<dbReference type="EMBL" id="BDHI01000014">
    <property type="protein sequence ID" value="GCB23034.1"/>
    <property type="molecule type" value="Genomic_DNA"/>
</dbReference>
<reference evidence="6 7" key="1">
    <citation type="submission" date="2016-09" db="EMBL/GenBank/DDBJ databases">
        <title>Aspergillus awamori IFM 58123T.</title>
        <authorList>
            <person name="Kusuya Y."/>
            <person name="Shimizu M."/>
            <person name="Takahashi H."/>
            <person name="Yaguchi T."/>
        </authorList>
    </citation>
    <scope>NUCLEOTIDE SEQUENCE [LARGE SCALE GENOMIC DNA]</scope>
    <source>
        <strain evidence="6 7">IFM 58123</strain>
    </source>
</reference>
<evidence type="ECO:0000313" key="7">
    <source>
        <dbReference type="Proteomes" id="UP000286921"/>
    </source>
</evidence>
<feature type="region of interest" description="Disordered" evidence="2">
    <location>
        <begin position="1"/>
        <end position="83"/>
    </location>
</feature>
<dbReference type="Proteomes" id="UP000286921">
    <property type="component" value="Unassembled WGS sequence"/>
</dbReference>
<evidence type="ECO:0000259" key="4">
    <source>
        <dbReference type="Pfam" id="PF22939"/>
    </source>
</evidence>
<accession>A0A401KUQ1</accession>
<sequence length="1208" mass="138950">MAQPKWHACLKSRFSRRKRSKHKGLLGNDTSQPSASTPLKKSNQSFGEAGKEVESSQSDRHSSKDEPGEIESKGQSDPILTVIDEQEIPDVEDIWEEAYGRIRSKGLERLVMEYEKLVRSKLPSATMDSDAGDVDNNHMPLTRHIAALDGESRQKLMMELVKESSDNAADIKAFDTFSKVFNSTKDGISSVLAVYPPASIAWTGVCLVLTPVGHLDHDIASKMRADRTKLVKYSDQINANHNGLLYIIAKLPWYAHLVELLKSEIWQSPQQFRQSKIPLREAIIELYRLIIEFQLLTLRECHHKFRTLSKTFVGLGSSWEDRLKNIQEAESEVQKYMKIDFRTQVLDVLKSIRSTSVQMQDGLASELNRQFAVRQQSKLIAKFRLDQAHLNIDAYHAYYEAISHPLPGTTEGFRGHRVYQEWESGSTHSLLVVANPGTGKSVLAKSLHETLSKPGGPAVCSFFFKDRGGQQNNINIALCHIMYQLFQNRPDWIVHVAEDILNKEPGDIRSNFRLLWGLLQKVLLKAEPNSIVILLDALDECEPGSRGKLFQHLHGFNIPAMKLFCTARPLSDIIDDFGPVMNVILDLDQDKQCQEFLSRDIQSVGSQRLEKFIQKRKIGDESVCFQLREKLRKRIEGDRTYLFVNLLFDVLDKKKLGMTSSVRAWIKDFENIPESVYDAYTELLNAIDEEDRDAVRAMLAIVLAAQRPLTVEEMEIALKVGMDDEAFESGDEFNPLLFKADILERCHFLLVTYNDRIYFIHQTVKDYLLPEQEGQENPKQDKRPAWLQSISTVSCHETILNSCMRYISAPFNQRPEIKSVGDFFHLPLYDQLEHQQWYWDTFPLGEYAFCQWLFHLHEINTREERYPETLIEVFQRLQEKYYGLSFDVALSMLCCSGFPSEAEARLFRSMVQLGSRDMTDALNNMCQGLVLRFIKFDSHSDLTCAGEIASDVVEQTPETDPRLGRMLVNLSRALNFKYRYSEYSDSELWDTWSKVVQRAMQVTPCGSIDRARALHERAVSAHLYDPDQAIEDTENALAHTPNLSQADKRLFCHSLAIWFGYRFERAKQPQEDDLRRAVECAQEAIHGMSKKNPRYSNALHTLSYWLMTAALKYPDEPGYLHQAIEVAQEAKELKLPTEFDGNICLRELSKCLLVRYERESNLKDLEDARELIEEGLRTTPESTTLYRDFTRLRWSLEDLEEEQEKWKV</sequence>
<feature type="domain" description="Nephrocystin 3-like N-terminal" evidence="5">
    <location>
        <begin position="408"/>
        <end position="568"/>
    </location>
</feature>
<dbReference type="STRING" id="105351.A0A401KUQ1"/>
<feature type="domain" description="NWD NACHT-NTPase N-terminal" evidence="3">
    <location>
        <begin position="93"/>
        <end position="210"/>
    </location>
</feature>
<dbReference type="Pfam" id="PF22939">
    <property type="entry name" value="WHD_GPIID"/>
    <property type="match status" value="1"/>
</dbReference>
<evidence type="ECO:0000259" key="5">
    <source>
        <dbReference type="Pfam" id="PF24883"/>
    </source>
</evidence>
<dbReference type="InterPro" id="IPR027417">
    <property type="entry name" value="P-loop_NTPase"/>
</dbReference>
<dbReference type="PANTHER" id="PTHR10039:SF16">
    <property type="entry name" value="GPI INOSITOL-DEACYLASE"/>
    <property type="match status" value="1"/>
</dbReference>
<organism evidence="6 7">
    <name type="scientific">Aspergillus awamori</name>
    <name type="common">Black koji mold</name>
    <dbReference type="NCBI Taxonomy" id="105351"/>
    <lineage>
        <taxon>Eukaryota</taxon>
        <taxon>Fungi</taxon>
        <taxon>Dikarya</taxon>
        <taxon>Ascomycota</taxon>
        <taxon>Pezizomycotina</taxon>
        <taxon>Eurotiomycetes</taxon>
        <taxon>Eurotiomycetidae</taxon>
        <taxon>Eurotiales</taxon>
        <taxon>Aspergillaceae</taxon>
        <taxon>Aspergillus</taxon>
    </lineage>
</organism>
<dbReference type="InterPro" id="IPR054471">
    <property type="entry name" value="GPIID_WHD"/>
</dbReference>
<evidence type="ECO:0000256" key="2">
    <source>
        <dbReference type="SAM" id="MobiDB-lite"/>
    </source>
</evidence>
<feature type="compositionally biased region" description="Basic residues" evidence="2">
    <location>
        <begin position="8"/>
        <end position="24"/>
    </location>
</feature>
<evidence type="ECO:0000313" key="6">
    <source>
        <dbReference type="EMBL" id="GCB23034.1"/>
    </source>
</evidence>
<feature type="compositionally biased region" description="Basic and acidic residues" evidence="2">
    <location>
        <begin position="49"/>
        <end position="74"/>
    </location>
</feature>